<name>A0A915I256_ROMCU</name>
<evidence type="ECO:0000313" key="1">
    <source>
        <dbReference type="Proteomes" id="UP000887565"/>
    </source>
</evidence>
<organism evidence="1 2">
    <name type="scientific">Romanomermis culicivorax</name>
    <name type="common">Nematode worm</name>
    <dbReference type="NCBI Taxonomy" id="13658"/>
    <lineage>
        <taxon>Eukaryota</taxon>
        <taxon>Metazoa</taxon>
        <taxon>Ecdysozoa</taxon>
        <taxon>Nematoda</taxon>
        <taxon>Enoplea</taxon>
        <taxon>Dorylaimia</taxon>
        <taxon>Mermithida</taxon>
        <taxon>Mermithoidea</taxon>
        <taxon>Mermithidae</taxon>
        <taxon>Romanomermis</taxon>
    </lineage>
</organism>
<protein>
    <submittedName>
        <fullName evidence="2">Uncharacterized protein</fullName>
    </submittedName>
</protein>
<accession>A0A915I256</accession>
<proteinExistence type="predicted"/>
<dbReference type="AlphaFoldDB" id="A0A915I256"/>
<sequence>MATEGKLFEVMLLLSHERRSRFIVAVWTTDHFFMQQKSDCSRIKSSFSESNSKSAIKLDFTSGVYLYHARRNHYRNDLATAGPMGRVLRFFYDP</sequence>
<evidence type="ECO:0000313" key="2">
    <source>
        <dbReference type="WBParaSite" id="nRc.2.0.1.t07548-RA"/>
    </source>
</evidence>
<dbReference type="WBParaSite" id="nRc.2.0.1.t07548-RA">
    <property type="protein sequence ID" value="nRc.2.0.1.t07548-RA"/>
    <property type="gene ID" value="nRc.2.0.1.g07548"/>
</dbReference>
<reference evidence="2" key="1">
    <citation type="submission" date="2022-11" db="UniProtKB">
        <authorList>
            <consortium name="WormBaseParasite"/>
        </authorList>
    </citation>
    <scope>IDENTIFICATION</scope>
</reference>
<dbReference type="Proteomes" id="UP000887565">
    <property type="component" value="Unplaced"/>
</dbReference>
<keyword evidence="1" id="KW-1185">Reference proteome</keyword>